<dbReference type="AlphaFoldDB" id="A0A813GE24"/>
<comment type="caution">
    <text evidence="2">The sequence shown here is derived from an EMBL/GenBank/DDBJ whole genome shotgun (WGS) entry which is preliminary data.</text>
</comment>
<name>A0A813GE24_POLGL</name>
<dbReference type="Proteomes" id="UP000654075">
    <property type="component" value="Unassembled WGS sequence"/>
</dbReference>
<feature type="transmembrane region" description="Helical" evidence="1">
    <location>
        <begin position="50"/>
        <end position="68"/>
    </location>
</feature>
<accession>A0A813GE24</accession>
<evidence type="ECO:0000313" key="2">
    <source>
        <dbReference type="EMBL" id="CAE8623382.1"/>
    </source>
</evidence>
<evidence type="ECO:0000256" key="1">
    <source>
        <dbReference type="SAM" id="Phobius"/>
    </source>
</evidence>
<keyword evidence="3" id="KW-1185">Reference proteome</keyword>
<feature type="transmembrane region" description="Helical" evidence="1">
    <location>
        <begin position="307"/>
        <end position="327"/>
    </location>
</feature>
<dbReference type="EMBL" id="CAJNNV010028156">
    <property type="protein sequence ID" value="CAE8623382.1"/>
    <property type="molecule type" value="Genomic_DNA"/>
</dbReference>
<feature type="transmembrane region" description="Helical" evidence="1">
    <location>
        <begin position="177"/>
        <end position="196"/>
    </location>
</feature>
<keyword evidence="1" id="KW-1133">Transmembrane helix</keyword>
<organism evidence="2 3">
    <name type="scientific">Polarella glacialis</name>
    <name type="common">Dinoflagellate</name>
    <dbReference type="NCBI Taxonomy" id="89957"/>
    <lineage>
        <taxon>Eukaryota</taxon>
        <taxon>Sar</taxon>
        <taxon>Alveolata</taxon>
        <taxon>Dinophyceae</taxon>
        <taxon>Suessiales</taxon>
        <taxon>Suessiaceae</taxon>
        <taxon>Polarella</taxon>
    </lineage>
</organism>
<sequence length="353" mass="39419">MGPLGWDRYRRWFGRSVGIHSPVVPHATLLHAFWHGVQGRSNSRSRDPSCCVTCGALAIFVLLLFPVLDKLAGFQPWTLAYWADPFQQLFLTHQSVSWYLRCLIVWRLESWLLHEFAAWKQMVFVLILGTLASINSSESGIGQAACLRTATLAPFFFAGKHIDWDWMAGKIPSLQTWMMLGAWAAFLTFVASWQALHLDQYIIGQVEGFPNPFVGSADGAAPHLLKGSVGYTVRYLADLMMRGCMALTLFYCCVPRGETVFTKSGALTMYPYLLHKHFITCVLSGLVTRPAWSVVCSGSNGSDLGCIVMSLLILLASFAVTFFLTLAPARILFGWALEPTWLLPERLRQETKG</sequence>
<gene>
    <name evidence="2" type="ORF">PGLA1383_LOCUS40651</name>
</gene>
<proteinExistence type="predicted"/>
<evidence type="ECO:0000313" key="3">
    <source>
        <dbReference type="Proteomes" id="UP000654075"/>
    </source>
</evidence>
<keyword evidence="1" id="KW-0812">Transmembrane</keyword>
<keyword evidence="1" id="KW-0472">Membrane</keyword>
<protein>
    <submittedName>
        <fullName evidence="2">Uncharacterized protein</fullName>
    </submittedName>
</protein>
<reference evidence="2" key="1">
    <citation type="submission" date="2021-02" db="EMBL/GenBank/DDBJ databases">
        <authorList>
            <person name="Dougan E. K."/>
            <person name="Rhodes N."/>
            <person name="Thang M."/>
            <person name="Chan C."/>
        </authorList>
    </citation>
    <scope>NUCLEOTIDE SEQUENCE</scope>
</reference>